<gene>
    <name evidence="3" type="ORF">SAMN04489759_105117</name>
</gene>
<evidence type="ECO:0000259" key="2">
    <source>
        <dbReference type="Pfam" id="PF26079"/>
    </source>
</evidence>
<reference evidence="4" key="1">
    <citation type="submission" date="2016-10" db="EMBL/GenBank/DDBJ databases">
        <authorList>
            <person name="Varghese N."/>
            <person name="Submissions S."/>
        </authorList>
    </citation>
    <scope>NUCLEOTIDE SEQUENCE [LARGE SCALE GENOMIC DNA]</scope>
    <source>
        <strain evidence="4">DSM 16477</strain>
    </source>
</reference>
<dbReference type="InterPro" id="IPR052726">
    <property type="entry name" value="Phage_Baseplate_Hub"/>
</dbReference>
<dbReference type="PANTHER" id="PTHR35862">
    <property type="entry name" value="FELS-2 PROPHAGE PROTEIN"/>
    <property type="match status" value="1"/>
</dbReference>
<dbReference type="RefSeq" id="WP_093742163.1">
    <property type="nucleotide sequence ID" value="NZ_FNBP01000005.1"/>
</dbReference>
<evidence type="ECO:0000313" key="3">
    <source>
        <dbReference type="EMBL" id="SDG19164.1"/>
    </source>
</evidence>
<accession>A0A1G7S895</accession>
<dbReference type="Pfam" id="PF26078">
    <property type="entry name" value="Baseplate_J_M"/>
    <property type="match status" value="1"/>
</dbReference>
<dbReference type="InterPro" id="IPR058531">
    <property type="entry name" value="Baseplate_J_M"/>
</dbReference>
<dbReference type="STRING" id="218672.SAMN04489759_105117"/>
<feature type="domain" description="Baseplate J-like central" evidence="1">
    <location>
        <begin position="134"/>
        <end position="205"/>
    </location>
</feature>
<protein>
    <submittedName>
        <fullName evidence="3">Phage-related baseplate assembly protein</fullName>
    </submittedName>
</protein>
<organism evidence="3 4">
    <name type="scientific">Sulfitobacter delicatus</name>
    <dbReference type="NCBI Taxonomy" id="218672"/>
    <lineage>
        <taxon>Bacteria</taxon>
        <taxon>Pseudomonadati</taxon>
        <taxon>Pseudomonadota</taxon>
        <taxon>Alphaproteobacteria</taxon>
        <taxon>Rhodobacterales</taxon>
        <taxon>Roseobacteraceae</taxon>
        <taxon>Sulfitobacter</taxon>
    </lineage>
</organism>
<dbReference type="InterPro" id="IPR014507">
    <property type="entry name" value="Baseplate_assembly_J_pred"/>
</dbReference>
<dbReference type="Pfam" id="PF26079">
    <property type="entry name" value="Baseplate_J_C"/>
    <property type="match status" value="1"/>
</dbReference>
<evidence type="ECO:0000259" key="1">
    <source>
        <dbReference type="Pfam" id="PF26078"/>
    </source>
</evidence>
<dbReference type="Proteomes" id="UP000199399">
    <property type="component" value="Unassembled WGS sequence"/>
</dbReference>
<dbReference type="OrthoDB" id="9793802at2"/>
<name>A0A1G7S895_9RHOB</name>
<dbReference type="PANTHER" id="PTHR35862:SF1">
    <property type="entry name" value="FELS-2 PROPHAGE PROTEIN"/>
    <property type="match status" value="1"/>
</dbReference>
<proteinExistence type="predicted"/>
<dbReference type="InterPro" id="IPR058530">
    <property type="entry name" value="Baseplate_J-like_C"/>
</dbReference>
<dbReference type="EMBL" id="FNBP01000005">
    <property type="protein sequence ID" value="SDG19164.1"/>
    <property type="molecule type" value="Genomic_DNA"/>
</dbReference>
<feature type="domain" description="Baseplate J-like C-terminal" evidence="2">
    <location>
        <begin position="211"/>
        <end position="292"/>
    </location>
</feature>
<dbReference type="AlphaFoldDB" id="A0A1G7S895"/>
<evidence type="ECO:0000313" key="4">
    <source>
        <dbReference type="Proteomes" id="UP000199399"/>
    </source>
</evidence>
<keyword evidence="4" id="KW-1185">Reference proteome</keyword>
<sequence>MSFTAINLDRLPAPQIIEQPDFETIFAARKARLIELAPHLAPSLELESEPLVKLLQEDSYRELILRAAVQDAGAGNLLAYASGAVLDHLAAFYGVERLVIQEADASVSPPIDKVLEDDARLRARVQLAPEGFTTAGSIGSYTFWALSASAEIKDVAILETVTAGQVRIVVLSTQGNGVPDAALLALVDETTDPRRPLTDEVLVEAANIQAYNIEAELILYDGPDAELVRQASVAAVQAFVDEHHRLGHDITIAGLHAALYRDGVQDINIISPAATLEIGSDTAAHCTEITVTVGGRDV</sequence>
<dbReference type="PIRSF" id="PIRSF020481">
    <property type="entry name" value="BAP"/>
    <property type="match status" value="1"/>
</dbReference>